<feature type="chain" id="PRO_5034349230" evidence="1">
    <location>
        <begin position="17"/>
        <end position="154"/>
    </location>
</feature>
<dbReference type="EMBL" id="CAJPDS010000012">
    <property type="protein sequence ID" value="CAF9912808.1"/>
    <property type="molecule type" value="Genomic_DNA"/>
</dbReference>
<accession>A0A8H3EYY8</accession>
<evidence type="ECO:0000313" key="3">
    <source>
        <dbReference type="Proteomes" id="UP000664521"/>
    </source>
</evidence>
<feature type="signal peptide" evidence="1">
    <location>
        <begin position="1"/>
        <end position="16"/>
    </location>
</feature>
<organism evidence="2 3">
    <name type="scientific">Heterodermia speciosa</name>
    <dbReference type="NCBI Taxonomy" id="116794"/>
    <lineage>
        <taxon>Eukaryota</taxon>
        <taxon>Fungi</taxon>
        <taxon>Dikarya</taxon>
        <taxon>Ascomycota</taxon>
        <taxon>Pezizomycotina</taxon>
        <taxon>Lecanoromycetes</taxon>
        <taxon>OSLEUM clade</taxon>
        <taxon>Lecanoromycetidae</taxon>
        <taxon>Caliciales</taxon>
        <taxon>Physciaceae</taxon>
        <taxon>Heterodermia</taxon>
    </lineage>
</organism>
<keyword evidence="3" id="KW-1185">Reference proteome</keyword>
<proteinExistence type="predicted"/>
<evidence type="ECO:0000256" key="1">
    <source>
        <dbReference type="SAM" id="SignalP"/>
    </source>
</evidence>
<protein>
    <submittedName>
        <fullName evidence="2">Uncharacterized protein</fullName>
    </submittedName>
</protein>
<reference evidence="2" key="1">
    <citation type="submission" date="2021-03" db="EMBL/GenBank/DDBJ databases">
        <authorList>
            <person name="Tagirdzhanova G."/>
        </authorList>
    </citation>
    <scope>NUCLEOTIDE SEQUENCE</scope>
</reference>
<name>A0A8H3EYY8_9LECA</name>
<dbReference type="Proteomes" id="UP000664521">
    <property type="component" value="Unassembled WGS sequence"/>
</dbReference>
<sequence>MHYLALSLLLTLGAGALLQAPNPAILAPSLSLLLALGAGALPQAPNPAPSSPPFDKRADDAVIEFFDNLMCYENPDGPTIPMTTNCTNFQPYGTYQRFKVTWGHGPGKVEFFRNENCVRSDDFHGLLTRSDEQDEFTCQNAWKWNGVAAMMVPS</sequence>
<dbReference type="AlphaFoldDB" id="A0A8H3EYY8"/>
<gene>
    <name evidence="2" type="ORF">HETSPECPRED_001206</name>
</gene>
<evidence type="ECO:0000313" key="2">
    <source>
        <dbReference type="EMBL" id="CAF9912808.1"/>
    </source>
</evidence>
<keyword evidence="1" id="KW-0732">Signal</keyword>
<comment type="caution">
    <text evidence="2">The sequence shown here is derived from an EMBL/GenBank/DDBJ whole genome shotgun (WGS) entry which is preliminary data.</text>
</comment>